<evidence type="ECO:0000256" key="11">
    <source>
        <dbReference type="ARBA" id="ARBA00022692"/>
    </source>
</evidence>
<comment type="catalytic activity">
    <reaction evidence="22">
        <text>L-seryl-[protein] + ATP = O-phospho-L-seryl-[protein] + ADP + H(+)</text>
        <dbReference type="Rhea" id="RHEA:17989"/>
        <dbReference type="Rhea" id="RHEA-COMP:9863"/>
        <dbReference type="Rhea" id="RHEA-COMP:11604"/>
        <dbReference type="ChEBI" id="CHEBI:15378"/>
        <dbReference type="ChEBI" id="CHEBI:29999"/>
        <dbReference type="ChEBI" id="CHEBI:30616"/>
        <dbReference type="ChEBI" id="CHEBI:83421"/>
        <dbReference type="ChEBI" id="CHEBI:456216"/>
        <dbReference type="EC" id="2.7.11.1"/>
    </reaction>
</comment>
<reference evidence="27 28" key="1">
    <citation type="submission" date="2024-01" db="EMBL/GenBank/DDBJ databases">
        <title>The genomes of 5 underutilized Papilionoideae crops provide insights into root nodulation and disease resistanc.</title>
        <authorList>
            <person name="Jiang F."/>
        </authorList>
    </citation>
    <scope>NUCLEOTIDE SEQUENCE [LARGE SCALE GENOMIC DNA]</scope>
    <source>
        <strain evidence="27">DUOXIRENSHENG_FW03</strain>
        <tissue evidence="27">Leaves</tissue>
    </source>
</reference>
<dbReference type="AlphaFoldDB" id="A0AAN9STR1"/>
<dbReference type="FunFam" id="3.80.10.10:FF:000213">
    <property type="entry name" value="Tyrosine-sulfated glycopeptide receptor 1"/>
    <property type="match status" value="1"/>
</dbReference>
<evidence type="ECO:0000256" key="3">
    <source>
        <dbReference type="ARBA" id="ARBA00008684"/>
    </source>
</evidence>
<evidence type="ECO:0000259" key="26">
    <source>
        <dbReference type="PROSITE" id="PS50011"/>
    </source>
</evidence>
<comment type="catalytic activity">
    <reaction evidence="21">
        <text>L-threonyl-[protein] + ATP = O-phospho-L-threonyl-[protein] + ADP + H(+)</text>
        <dbReference type="Rhea" id="RHEA:46608"/>
        <dbReference type="Rhea" id="RHEA-COMP:11060"/>
        <dbReference type="Rhea" id="RHEA-COMP:11605"/>
        <dbReference type="ChEBI" id="CHEBI:15378"/>
        <dbReference type="ChEBI" id="CHEBI:30013"/>
        <dbReference type="ChEBI" id="CHEBI:30616"/>
        <dbReference type="ChEBI" id="CHEBI:61977"/>
        <dbReference type="ChEBI" id="CHEBI:456216"/>
        <dbReference type="EC" id="2.7.11.1"/>
    </reaction>
</comment>
<keyword evidence="11 24" id="KW-0812">Transmembrane</keyword>
<dbReference type="Pfam" id="PF00560">
    <property type="entry name" value="LRR_1"/>
    <property type="match status" value="2"/>
</dbReference>
<dbReference type="FunFam" id="3.80.10.10:FF:000095">
    <property type="entry name" value="LRR receptor-like serine/threonine-protein kinase GSO1"/>
    <property type="match status" value="1"/>
</dbReference>
<keyword evidence="7" id="KW-0723">Serine/threonine-protein kinase</keyword>
<evidence type="ECO:0000256" key="13">
    <source>
        <dbReference type="ARBA" id="ARBA00022737"/>
    </source>
</evidence>
<dbReference type="EC" id="2.7.11.1" evidence="5"/>
<evidence type="ECO:0000256" key="4">
    <source>
        <dbReference type="ARBA" id="ARBA00009592"/>
    </source>
</evidence>
<gene>
    <name evidence="27" type="ORF">VNO78_06487</name>
</gene>
<evidence type="ECO:0000256" key="5">
    <source>
        <dbReference type="ARBA" id="ARBA00012513"/>
    </source>
</evidence>
<proteinExistence type="inferred from homology"/>
<evidence type="ECO:0000256" key="12">
    <source>
        <dbReference type="ARBA" id="ARBA00022729"/>
    </source>
</evidence>
<evidence type="ECO:0000256" key="22">
    <source>
        <dbReference type="ARBA" id="ARBA00048679"/>
    </source>
</evidence>
<dbReference type="PANTHER" id="PTHR48053:SF155">
    <property type="entry name" value="LOW QUALITY PROTEIN: RECEPTOR-LIKE PROTEIN 2"/>
    <property type="match status" value="1"/>
</dbReference>
<evidence type="ECO:0000256" key="14">
    <source>
        <dbReference type="ARBA" id="ARBA00022741"/>
    </source>
</evidence>
<comment type="subcellular location">
    <subcellularLocation>
        <location evidence="1">Cell membrane</location>
    </subcellularLocation>
    <subcellularLocation>
        <location evidence="2">Membrane</location>
        <topology evidence="2">Single-pass type I membrane protein</topology>
    </subcellularLocation>
</comment>
<feature type="domain" description="Protein kinase" evidence="26">
    <location>
        <begin position="768"/>
        <end position="1039"/>
    </location>
</feature>
<dbReference type="PROSITE" id="PS51450">
    <property type="entry name" value="LRR"/>
    <property type="match status" value="2"/>
</dbReference>
<evidence type="ECO:0000256" key="16">
    <source>
        <dbReference type="ARBA" id="ARBA00022840"/>
    </source>
</evidence>
<keyword evidence="8" id="KW-0597">Phosphoprotein</keyword>
<comment type="caution">
    <text evidence="27">The sequence shown here is derived from an EMBL/GenBank/DDBJ whole genome shotgun (WGS) entry which is preliminary data.</text>
</comment>
<keyword evidence="10" id="KW-0808">Transferase</keyword>
<dbReference type="InterPro" id="IPR001611">
    <property type="entry name" value="Leu-rich_rpt"/>
</dbReference>
<dbReference type="FunFam" id="1.10.510.10:FF:000309">
    <property type="entry name" value="Leucine-rich repeat receptor-like protein kinase"/>
    <property type="match status" value="1"/>
</dbReference>
<keyword evidence="20" id="KW-0325">Glycoprotein</keyword>
<protein>
    <recommendedName>
        <fullName evidence="5">non-specific serine/threonine protein kinase</fullName>
        <ecNumber evidence="5">2.7.11.1</ecNumber>
    </recommendedName>
</protein>
<dbReference type="SMART" id="SM00220">
    <property type="entry name" value="S_TKc"/>
    <property type="match status" value="1"/>
</dbReference>
<evidence type="ECO:0000256" key="1">
    <source>
        <dbReference type="ARBA" id="ARBA00004236"/>
    </source>
</evidence>
<evidence type="ECO:0000256" key="7">
    <source>
        <dbReference type="ARBA" id="ARBA00022527"/>
    </source>
</evidence>
<keyword evidence="12 25" id="KW-0732">Signal</keyword>
<dbReference type="InterPro" id="IPR011009">
    <property type="entry name" value="Kinase-like_dom_sf"/>
</dbReference>
<comment type="similarity">
    <text evidence="3">Belongs to the protein kinase superfamily. Ser/Thr protein kinase family.</text>
</comment>
<keyword evidence="14 23" id="KW-0547">Nucleotide-binding</keyword>
<dbReference type="InterPro" id="IPR032675">
    <property type="entry name" value="LRR_dom_sf"/>
</dbReference>
<evidence type="ECO:0000256" key="23">
    <source>
        <dbReference type="PROSITE-ProRule" id="PRU10141"/>
    </source>
</evidence>
<dbReference type="Proteomes" id="UP001386955">
    <property type="component" value="Unassembled WGS sequence"/>
</dbReference>
<evidence type="ECO:0000256" key="19">
    <source>
        <dbReference type="ARBA" id="ARBA00023170"/>
    </source>
</evidence>
<dbReference type="InterPro" id="IPR051716">
    <property type="entry name" value="Plant_RL_S/T_kinase"/>
</dbReference>
<dbReference type="InterPro" id="IPR013210">
    <property type="entry name" value="LRR_N_plant-typ"/>
</dbReference>
<name>A0AAN9STR1_PSOTE</name>
<dbReference type="GO" id="GO:0005886">
    <property type="term" value="C:plasma membrane"/>
    <property type="evidence" value="ECO:0007669"/>
    <property type="project" value="UniProtKB-SubCell"/>
</dbReference>
<keyword evidence="15" id="KW-0418">Kinase</keyword>
<dbReference type="Gene3D" id="1.10.510.10">
    <property type="entry name" value="Transferase(Phosphotransferase) domain 1"/>
    <property type="match status" value="1"/>
</dbReference>
<dbReference type="SMART" id="SM00369">
    <property type="entry name" value="LRR_TYP"/>
    <property type="match status" value="8"/>
</dbReference>
<evidence type="ECO:0000256" key="8">
    <source>
        <dbReference type="ARBA" id="ARBA00022553"/>
    </source>
</evidence>
<dbReference type="Pfam" id="PF00069">
    <property type="entry name" value="Pkinase"/>
    <property type="match status" value="1"/>
</dbReference>
<dbReference type="SMART" id="SM00365">
    <property type="entry name" value="LRR_SD22"/>
    <property type="match status" value="5"/>
</dbReference>
<keyword evidence="19" id="KW-0675">Receptor</keyword>
<dbReference type="SUPFAM" id="SSF52047">
    <property type="entry name" value="RNI-like"/>
    <property type="match status" value="1"/>
</dbReference>
<evidence type="ECO:0000256" key="21">
    <source>
        <dbReference type="ARBA" id="ARBA00047899"/>
    </source>
</evidence>
<keyword evidence="18 24" id="KW-0472">Membrane</keyword>
<dbReference type="Pfam" id="PF13855">
    <property type="entry name" value="LRR_8"/>
    <property type="match status" value="4"/>
</dbReference>
<dbReference type="EMBL" id="JAYMYS010000002">
    <property type="protein sequence ID" value="KAK7405287.1"/>
    <property type="molecule type" value="Genomic_DNA"/>
</dbReference>
<evidence type="ECO:0000256" key="25">
    <source>
        <dbReference type="SAM" id="SignalP"/>
    </source>
</evidence>
<dbReference type="Gene3D" id="3.80.10.10">
    <property type="entry name" value="Ribonuclease Inhibitor"/>
    <property type="match status" value="3"/>
</dbReference>
<feature type="transmembrane region" description="Helical" evidence="24">
    <location>
        <begin position="692"/>
        <end position="711"/>
    </location>
</feature>
<dbReference type="PANTHER" id="PTHR48053">
    <property type="entry name" value="LEUCINE RICH REPEAT FAMILY PROTEIN, EXPRESSED"/>
    <property type="match status" value="1"/>
</dbReference>
<accession>A0AAN9STR1</accession>
<dbReference type="Gene3D" id="3.30.200.20">
    <property type="entry name" value="Phosphorylase Kinase, domain 1"/>
    <property type="match status" value="1"/>
</dbReference>
<evidence type="ECO:0000313" key="27">
    <source>
        <dbReference type="EMBL" id="KAK7405287.1"/>
    </source>
</evidence>
<comment type="similarity">
    <text evidence="4">Belongs to the RLP family.</text>
</comment>
<dbReference type="Pfam" id="PF08263">
    <property type="entry name" value="LRRNT_2"/>
    <property type="match status" value="1"/>
</dbReference>
<dbReference type="InterPro" id="IPR017441">
    <property type="entry name" value="Protein_kinase_ATP_BS"/>
</dbReference>
<dbReference type="SUPFAM" id="SSF56112">
    <property type="entry name" value="Protein kinase-like (PK-like)"/>
    <property type="match status" value="1"/>
</dbReference>
<feature type="signal peptide" evidence="25">
    <location>
        <begin position="1"/>
        <end position="26"/>
    </location>
</feature>
<evidence type="ECO:0000256" key="15">
    <source>
        <dbReference type="ARBA" id="ARBA00022777"/>
    </source>
</evidence>
<dbReference type="InterPro" id="IPR008271">
    <property type="entry name" value="Ser/Thr_kinase_AS"/>
</dbReference>
<evidence type="ECO:0000256" key="24">
    <source>
        <dbReference type="SAM" id="Phobius"/>
    </source>
</evidence>
<dbReference type="FunFam" id="3.30.200.20:FF:000309">
    <property type="entry name" value="Leucine-rich repeat receptor protein kinase MSP1"/>
    <property type="match status" value="1"/>
</dbReference>
<keyword evidence="6" id="KW-1003">Cell membrane</keyword>
<keyword evidence="13" id="KW-0677">Repeat</keyword>
<feature type="chain" id="PRO_5042836882" description="non-specific serine/threonine protein kinase" evidence="25">
    <location>
        <begin position="27"/>
        <end position="1052"/>
    </location>
</feature>
<dbReference type="PROSITE" id="PS50011">
    <property type="entry name" value="PROTEIN_KINASE_DOM"/>
    <property type="match status" value="1"/>
</dbReference>
<sequence>MVLQICHPMAFVQWCFLACFLCFSVGLETPARSCHKHDLLALKEFAGNLTKGSIISEWSKDDVCCNWIGVTCDDVVDGAADSRVSKLILPGLGLNGSISSSLASLHKLKMLNLSFNHLQGGLPSELSKLKQLEVLDLSHNLLSGQVGGAIPGLQSIQILNISSNLFVGDLFHFGALQNLLALNISNNSFTGQLNSQICSFSQGLHILDISKNNISGDLERLGNCSTSLQELHLDSNLFSGPLPDSLYSISSLEQLSVSLNNLSGQLSKDLSNLSSLKSLIISGNHFSGELPNVFGNLLNLEQLIGNSNSFSGSLPSTLALCSKLRVLDLRNNSLTGSVGLDFTGLSNLFTLDLASNHFKGSLPNSLSYCHQLTMLSVAKNELSGQIPESYANLTSLLTLSLSNNSFENLAGALNVLQQCKNVTTLILTKNFHGEEIPEILTASFKSLVVLALGNCGLKGRIPSWLLNCEKLEVLDLSWNHLEGSVPLWIGGMEHLFYLDLSNNSLTGEIPKGLTELKGLISSNYHISSLFASAAIPLYVKRNKSANGLQYNHASSFPPSIYLSNNRLSGTIWPEIGCLKELHILDLSRNNITGIIPSSISEMKNLETLDLSNNSLYGTIPPSFNSLTFLSKFSVAYNHLWGPIPTGGQFSSFPNSSFDGNVGLCGETYYHCMNAKSVVIDAHSVGKLGKNSVLGITIGLGVGLALLLAVILTRMSKRDEDKPVDNFDEELSWSNRMPEALASSKLVLFQNSDCKDLTVEDLLQSTSNFSEENIIGCGGFGLVYKANLPNGTRVAIKKLSGYCGQVEREFQAEVEALSKAQHKNLVSLKGYCQHVNDRLLIYTYLENGSLDYWLHEIEDGNSALKWDVRLKIARGAAHGLAYLHKECEPHIVHRDIKSSNILLDDKFEAYLADFGLSRLLQPYDTHVSTDLVGTLGYIPPEYSQVLKATFKGDIYSFGVVLVELLTSRRPVEVIIGQRSRNLVSWVFQMKSENREQEIFDSVIWHKDNEKQLLEVLAIAFKCIDEDPRQRPHIELVVSWLDSVGFEGSEQSSS</sequence>
<dbReference type="InterPro" id="IPR000719">
    <property type="entry name" value="Prot_kinase_dom"/>
</dbReference>
<dbReference type="GO" id="GO:0004674">
    <property type="term" value="F:protein serine/threonine kinase activity"/>
    <property type="evidence" value="ECO:0007669"/>
    <property type="project" value="UniProtKB-KW"/>
</dbReference>
<dbReference type="SUPFAM" id="SSF52058">
    <property type="entry name" value="L domain-like"/>
    <property type="match status" value="2"/>
</dbReference>
<feature type="binding site" evidence="23">
    <location>
        <position position="797"/>
    </location>
    <ligand>
        <name>ATP</name>
        <dbReference type="ChEBI" id="CHEBI:30616"/>
    </ligand>
</feature>
<dbReference type="InterPro" id="IPR003591">
    <property type="entry name" value="Leu-rich_rpt_typical-subtyp"/>
</dbReference>
<keyword evidence="28" id="KW-1185">Reference proteome</keyword>
<organism evidence="27 28">
    <name type="scientific">Psophocarpus tetragonolobus</name>
    <name type="common">Winged bean</name>
    <name type="synonym">Dolichos tetragonolobus</name>
    <dbReference type="NCBI Taxonomy" id="3891"/>
    <lineage>
        <taxon>Eukaryota</taxon>
        <taxon>Viridiplantae</taxon>
        <taxon>Streptophyta</taxon>
        <taxon>Embryophyta</taxon>
        <taxon>Tracheophyta</taxon>
        <taxon>Spermatophyta</taxon>
        <taxon>Magnoliopsida</taxon>
        <taxon>eudicotyledons</taxon>
        <taxon>Gunneridae</taxon>
        <taxon>Pentapetalae</taxon>
        <taxon>rosids</taxon>
        <taxon>fabids</taxon>
        <taxon>Fabales</taxon>
        <taxon>Fabaceae</taxon>
        <taxon>Papilionoideae</taxon>
        <taxon>50 kb inversion clade</taxon>
        <taxon>NPAAA clade</taxon>
        <taxon>indigoferoid/millettioid clade</taxon>
        <taxon>Phaseoleae</taxon>
        <taxon>Psophocarpus</taxon>
    </lineage>
</organism>
<keyword evidence="9" id="KW-0433">Leucine-rich repeat</keyword>
<evidence type="ECO:0000256" key="20">
    <source>
        <dbReference type="ARBA" id="ARBA00023180"/>
    </source>
</evidence>
<keyword evidence="17 24" id="KW-1133">Transmembrane helix</keyword>
<evidence type="ECO:0000256" key="17">
    <source>
        <dbReference type="ARBA" id="ARBA00022989"/>
    </source>
</evidence>
<evidence type="ECO:0000256" key="18">
    <source>
        <dbReference type="ARBA" id="ARBA00023136"/>
    </source>
</evidence>
<keyword evidence="16 23" id="KW-0067">ATP-binding</keyword>
<dbReference type="PROSITE" id="PS00107">
    <property type="entry name" value="PROTEIN_KINASE_ATP"/>
    <property type="match status" value="1"/>
</dbReference>
<evidence type="ECO:0000256" key="2">
    <source>
        <dbReference type="ARBA" id="ARBA00004479"/>
    </source>
</evidence>
<evidence type="ECO:0000256" key="9">
    <source>
        <dbReference type="ARBA" id="ARBA00022614"/>
    </source>
</evidence>
<evidence type="ECO:0000256" key="6">
    <source>
        <dbReference type="ARBA" id="ARBA00022475"/>
    </source>
</evidence>
<dbReference type="PROSITE" id="PS00108">
    <property type="entry name" value="PROTEIN_KINASE_ST"/>
    <property type="match status" value="1"/>
</dbReference>
<evidence type="ECO:0000313" key="28">
    <source>
        <dbReference type="Proteomes" id="UP001386955"/>
    </source>
</evidence>
<dbReference type="PRINTS" id="PR00019">
    <property type="entry name" value="LEURICHRPT"/>
</dbReference>
<evidence type="ECO:0000256" key="10">
    <source>
        <dbReference type="ARBA" id="ARBA00022679"/>
    </source>
</evidence>
<dbReference type="GO" id="GO:0005524">
    <property type="term" value="F:ATP binding"/>
    <property type="evidence" value="ECO:0007669"/>
    <property type="project" value="UniProtKB-UniRule"/>
</dbReference>